<evidence type="ECO:0000313" key="1">
    <source>
        <dbReference type="EMBL" id="UUY06118.1"/>
    </source>
</evidence>
<protein>
    <submittedName>
        <fullName evidence="1">Uncharacterized protein</fullName>
    </submittedName>
</protein>
<name>A0ABY5PN77_9ACTN</name>
<evidence type="ECO:0000313" key="2">
    <source>
        <dbReference type="Proteomes" id="UP001058860"/>
    </source>
</evidence>
<sequence length="417" mass="44604">MRHRQLHDALRDYAEQAGGQLAADAAAGADIPFEVVENAHGRREPALYCYRPLTAEFVRRRIAALGRLPAYPPAARMLEQLDVTGYLRAQGEQRIPERTRDRADAALRIFISAVYADTTEFVLTDARFEPAYDALEQTILAGRTQTLTVVSVLGLEIESERIALGEGLELCADAAVPDAPLEALAAVGPGDAVLAVLSTIDDADGPTPATTARARLRQLQTALRLFDSEAPALAPVAYVRTAGGPWGALALGTGAHAPRGRLELRADEEDELRGFCSLVARRAPRHGEIAWALRRYELGCDRLDPLDGLTDHLLALRALLEPEGPQSGRLAERVAALCAPPEERPQLMALVGHAIAAERAAVAALTPSDGSSARVAGELADHLRALLRDVVCGHLDSDLRAVADRVLTEGPATPMPA</sequence>
<dbReference type="RefSeq" id="WP_353866547.1">
    <property type="nucleotide sequence ID" value="NZ_CP088295.1"/>
</dbReference>
<reference evidence="2" key="1">
    <citation type="submission" date="2021-11" db="EMBL/GenBank/DDBJ databases">
        <title>Cultivation dependent microbiological survey of springs from the worlds oldest radium mine currently devoted to the extraction of radon-saturated water.</title>
        <authorList>
            <person name="Kapinusova G."/>
            <person name="Smrhova T."/>
            <person name="Strejcek M."/>
            <person name="Suman J."/>
            <person name="Jani K."/>
            <person name="Pajer P."/>
            <person name="Uhlik O."/>
        </authorList>
    </citation>
    <scope>NUCLEOTIDE SEQUENCE [LARGE SCALE GENOMIC DNA]</scope>
    <source>
        <strain evidence="2">J379</strain>
    </source>
</reference>
<dbReference type="Proteomes" id="UP001058860">
    <property type="component" value="Chromosome"/>
</dbReference>
<keyword evidence="2" id="KW-1185">Reference proteome</keyword>
<organism evidence="1 2">
    <name type="scientific">Svornostia abyssi</name>
    <dbReference type="NCBI Taxonomy" id="2898438"/>
    <lineage>
        <taxon>Bacteria</taxon>
        <taxon>Bacillati</taxon>
        <taxon>Actinomycetota</taxon>
        <taxon>Thermoleophilia</taxon>
        <taxon>Solirubrobacterales</taxon>
        <taxon>Baekduiaceae</taxon>
        <taxon>Svornostia</taxon>
    </lineage>
</organism>
<accession>A0ABY5PN77</accession>
<dbReference type="EMBL" id="CP088295">
    <property type="protein sequence ID" value="UUY06118.1"/>
    <property type="molecule type" value="Genomic_DNA"/>
</dbReference>
<gene>
    <name evidence="1" type="ORF">LRS13_11565</name>
</gene>
<proteinExistence type="predicted"/>